<dbReference type="AlphaFoldDB" id="A0A7C8P1M2"/>
<evidence type="ECO:0000313" key="3">
    <source>
        <dbReference type="Proteomes" id="UP000480548"/>
    </source>
</evidence>
<evidence type="ECO:0000313" key="2">
    <source>
        <dbReference type="EMBL" id="KAF3147236.1"/>
    </source>
</evidence>
<protein>
    <submittedName>
        <fullName evidence="2">Uncharacterized protein</fullName>
    </submittedName>
</protein>
<feature type="compositionally biased region" description="Polar residues" evidence="1">
    <location>
        <begin position="238"/>
        <end position="248"/>
    </location>
</feature>
<comment type="caution">
    <text evidence="2">The sequence shown here is derived from an EMBL/GenBank/DDBJ whole genome shotgun (WGS) entry which is preliminary data.</text>
</comment>
<gene>
    <name evidence="2" type="ORF">TWF703_000076</name>
</gene>
<accession>A0A7C8P1M2</accession>
<proteinExistence type="predicted"/>
<reference evidence="2 3" key="1">
    <citation type="submission" date="2019-06" db="EMBL/GenBank/DDBJ databases">
        <authorList>
            <person name="Palmer J.M."/>
        </authorList>
    </citation>
    <scope>NUCLEOTIDE SEQUENCE [LARGE SCALE GENOMIC DNA]</scope>
    <source>
        <strain evidence="2 3">TWF703</strain>
    </source>
</reference>
<name>A0A7C8P1M2_ORBOL</name>
<dbReference type="EMBL" id="WIQZ01000001">
    <property type="protein sequence ID" value="KAF3147236.1"/>
    <property type="molecule type" value="Genomic_DNA"/>
</dbReference>
<evidence type="ECO:0000256" key="1">
    <source>
        <dbReference type="SAM" id="MobiDB-lite"/>
    </source>
</evidence>
<dbReference type="Proteomes" id="UP000480548">
    <property type="component" value="Unassembled WGS sequence"/>
</dbReference>
<organism evidence="2 3">
    <name type="scientific">Orbilia oligospora</name>
    <name type="common">Nematode-trapping fungus</name>
    <name type="synonym">Arthrobotrys oligospora</name>
    <dbReference type="NCBI Taxonomy" id="2813651"/>
    <lineage>
        <taxon>Eukaryota</taxon>
        <taxon>Fungi</taxon>
        <taxon>Dikarya</taxon>
        <taxon>Ascomycota</taxon>
        <taxon>Pezizomycotina</taxon>
        <taxon>Orbiliomycetes</taxon>
        <taxon>Orbiliales</taxon>
        <taxon>Orbiliaceae</taxon>
        <taxon>Orbilia</taxon>
    </lineage>
</organism>
<feature type="region of interest" description="Disordered" evidence="1">
    <location>
        <begin position="238"/>
        <end position="263"/>
    </location>
</feature>
<sequence length="668" mass="76819">MFSRASKYADVTSVLIWRHTRVTRVYTLGGAQKLNKSDILNLVKCNSQLHDHFVSYLYAEILLYFPDGLYGVMWKRDKYYRPTEKSALYPYSQRGLSFVRHFSIITRDTAVRTGNPEARNVEDDLTKELYTKVLLPISRNDVFTRFQADGKTPSFMPQILENSRNLVSLSIDLNVTSAGVRGQSYDKVQLPSLQKIRLMIKRTEKAVKAACTLLAAAPGLIDVDLDFLEYQEEPTMKSANDQEFNVSGSKKRRDSPDPEEDSVTSFDYSVLAKLPHLQRLGVSEADCGEIMSSIKIGNLKDITFRSCSNWKALAEYAIKQRLRLKHLHISAVPAELPAIKSFLDNGLEPGLETLIVTIHTIDEDNTFFLTLRKEESRHDSIYFLKKKSIMKHTATLRSIAFYVAIGRDDIEEEPDAVIRYISVLPYLPNIREMLNNSRNMRELSLVVPVLCARDYMYEIEVDSLRGLRLDTIEVLYLIPTSWPEFVCFNGTDYCCPEDGVRLVIIDFLEAAFQHYTQRPKLKYVIFGLQNQALAPSEYKIEWLEGITQQEKDMEGPGNRDQYLEPADRDGTWIQEVLSYNEYPEETNVELFHHDWMVETCKKRVRRKKAGVYPIQWNPHLHEADIAKDITHGGPKGIPFRLYSAQYQKEEELSSWEDSSLIGNGLSMY</sequence>